<feature type="region of interest" description="Disordered" evidence="6">
    <location>
        <begin position="73"/>
        <end position="106"/>
    </location>
</feature>
<dbReference type="Proteomes" id="UP001530400">
    <property type="component" value="Unassembled WGS sequence"/>
</dbReference>
<dbReference type="EMBL" id="JALLPJ020000376">
    <property type="protein sequence ID" value="KAL3793935.1"/>
    <property type="molecule type" value="Genomic_DNA"/>
</dbReference>
<dbReference type="GO" id="GO:0005730">
    <property type="term" value="C:nucleolus"/>
    <property type="evidence" value="ECO:0007669"/>
    <property type="project" value="UniProtKB-SubCell"/>
</dbReference>
<evidence type="ECO:0000256" key="2">
    <source>
        <dbReference type="ARBA" id="ARBA00007797"/>
    </source>
</evidence>
<accession>A0ABD3Q6X5</accession>
<evidence type="ECO:0000259" key="8">
    <source>
        <dbReference type="Pfam" id="PF07540"/>
    </source>
</evidence>
<feature type="compositionally biased region" description="Low complexity" evidence="6">
    <location>
        <begin position="90"/>
        <end position="106"/>
    </location>
</feature>
<feature type="domain" description="CCAAT-binding factor" evidence="7">
    <location>
        <begin position="519"/>
        <end position="630"/>
    </location>
</feature>
<evidence type="ECO:0000313" key="10">
    <source>
        <dbReference type="Proteomes" id="UP001530400"/>
    </source>
</evidence>
<comment type="subcellular location">
    <subcellularLocation>
        <location evidence="1">Nucleus</location>
        <location evidence="1">Nucleolus</location>
    </subcellularLocation>
</comment>
<keyword evidence="3 5" id="KW-0175">Coiled coil</keyword>
<dbReference type="PANTHER" id="PTHR14428:SF5">
    <property type="entry name" value="NUCLEOLAR COMPLEX PROTEIN 3 HOMOLOG"/>
    <property type="match status" value="1"/>
</dbReference>
<proteinExistence type="inferred from homology"/>
<keyword evidence="4" id="KW-0539">Nucleus</keyword>
<dbReference type="PANTHER" id="PTHR14428">
    <property type="entry name" value="NUCLEOLAR COMPLEX PROTEIN 3"/>
    <property type="match status" value="1"/>
</dbReference>
<feature type="region of interest" description="Disordered" evidence="6">
    <location>
        <begin position="1"/>
        <end position="39"/>
    </location>
</feature>
<evidence type="ECO:0000256" key="1">
    <source>
        <dbReference type="ARBA" id="ARBA00004604"/>
    </source>
</evidence>
<dbReference type="Pfam" id="PF03914">
    <property type="entry name" value="CBF"/>
    <property type="match status" value="1"/>
</dbReference>
<evidence type="ECO:0000256" key="3">
    <source>
        <dbReference type="ARBA" id="ARBA00023054"/>
    </source>
</evidence>
<comment type="similarity">
    <text evidence="2">Belongs to the CBF/MAK21 family.</text>
</comment>
<gene>
    <name evidence="9" type="ORF">ACHAWO_002315</name>
</gene>
<organism evidence="9 10">
    <name type="scientific">Cyclotella atomus</name>
    <dbReference type="NCBI Taxonomy" id="382360"/>
    <lineage>
        <taxon>Eukaryota</taxon>
        <taxon>Sar</taxon>
        <taxon>Stramenopiles</taxon>
        <taxon>Ochrophyta</taxon>
        <taxon>Bacillariophyta</taxon>
        <taxon>Coscinodiscophyceae</taxon>
        <taxon>Thalassiosirophycidae</taxon>
        <taxon>Stephanodiscales</taxon>
        <taxon>Stephanodiscaceae</taxon>
        <taxon>Cyclotella</taxon>
    </lineage>
</organism>
<dbReference type="InterPro" id="IPR011501">
    <property type="entry name" value="Noc3_N"/>
</dbReference>
<feature type="coiled-coil region" evidence="5">
    <location>
        <begin position="324"/>
        <end position="351"/>
    </location>
</feature>
<feature type="compositionally biased region" description="Polar residues" evidence="6">
    <location>
        <begin position="73"/>
        <end position="84"/>
    </location>
</feature>
<evidence type="ECO:0000256" key="5">
    <source>
        <dbReference type="SAM" id="Coils"/>
    </source>
</evidence>
<evidence type="ECO:0000313" key="9">
    <source>
        <dbReference type="EMBL" id="KAL3793935.1"/>
    </source>
</evidence>
<sequence>MEKKKRGAPPSKDDTKQTKRQRKAAAQISKPSYHKPKPQIAHIDTPIADLLPHQRIDLIASLSEAVLEDPTAAVSSSRTALPTQRHQHDSNNNNSTDNNNEAAQYSKTQSKLQTLLLLSSPSTNGHDGHAARLAILSLLAIYTDILPSYRIRLPTESEMAVRVSKEIKAQWDYERKLLTSYQRYLSLLEKTWESGKYGSGIEGNKTRGTPTTLAATAMLSLTRLLTSCYNFNFRSNLLQIVIRTGNIRYSAELRSACCNALREMFDKDTGGEASLEAVRRISKLVKDGNGRKKGGGGGYRGIHPELLETWMALPLRVHEDEAVAANLATKLKNKRSKKSQQEKDLIEIEKELKEGDASIDKIDLAKNQSDMLHCVSVSYFRILKDCSSSPYGGDVGGGGTKRNGSGVEELLPVCLRGLAKFSHLIHLDAISDLMDVLKDLLKESHNLPLEASIHCILCALKTLRGPGRDAIPVDPKEYLIPLYNELSRLGIYYYQSNLDQSSTEHTEHSSGSNMEKSVQAAIQCLDHAFTQRRELSSSRLCAFLKRIASTSLHCPPHSSAPLIASARQISLRYSSSSKVQHMLENEEDIVSEGMFAPNAMDPEHSNAHATSLWELSLLKFHVNPMVADHAVSMAEGKFLKLPGESPAAIGEMMGRNAKEGYILHKAVVKKHPLEAAAAKADGDGKSSERKKRQRRNQNQVRFITPRKTGMWHLLEATSVSML</sequence>
<comment type="caution">
    <text evidence="9">The sequence shown here is derived from an EMBL/GenBank/DDBJ whole genome shotgun (WGS) entry which is preliminary data.</text>
</comment>
<feature type="domain" description="Nucleolar complex-associated protein 3 N-terminal" evidence="8">
    <location>
        <begin position="93"/>
        <end position="184"/>
    </location>
</feature>
<protein>
    <recommendedName>
        <fullName evidence="11">Nucleolar complex-associated protein 3 N-terminal domain-containing protein</fullName>
    </recommendedName>
</protein>
<dbReference type="InterPro" id="IPR005612">
    <property type="entry name" value="CCAAT-binding_factor"/>
</dbReference>
<dbReference type="AlphaFoldDB" id="A0ABD3Q6X5"/>
<feature type="region of interest" description="Disordered" evidence="6">
    <location>
        <begin position="675"/>
        <end position="701"/>
    </location>
</feature>
<evidence type="ECO:0000256" key="6">
    <source>
        <dbReference type="SAM" id="MobiDB-lite"/>
    </source>
</evidence>
<evidence type="ECO:0000256" key="4">
    <source>
        <dbReference type="ARBA" id="ARBA00023242"/>
    </source>
</evidence>
<name>A0ABD3Q6X5_9STRA</name>
<keyword evidence="10" id="KW-1185">Reference proteome</keyword>
<evidence type="ECO:0008006" key="11">
    <source>
        <dbReference type="Google" id="ProtNLM"/>
    </source>
</evidence>
<dbReference type="InterPro" id="IPR016903">
    <property type="entry name" value="Nucleolar_cplx-assoc_3"/>
</dbReference>
<reference evidence="9 10" key="1">
    <citation type="submission" date="2024-10" db="EMBL/GenBank/DDBJ databases">
        <title>Updated reference genomes for cyclostephanoid diatoms.</title>
        <authorList>
            <person name="Roberts W.R."/>
            <person name="Alverson A.J."/>
        </authorList>
    </citation>
    <scope>NUCLEOTIDE SEQUENCE [LARGE SCALE GENOMIC DNA]</scope>
    <source>
        <strain evidence="9 10">AJA010-31</strain>
    </source>
</reference>
<dbReference type="Pfam" id="PF07540">
    <property type="entry name" value="NOC3p"/>
    <property type="match status" value="1"/>
</dbReference>
<evidence type="ECO:0000259" key="7">
    <source>
        <dbReference type="Pfam" id="PF03914"/>
    </source>
</evidence>